<dbReference type="EMBL" id="DS480379">
    <property type="protein sequence ID" value="EDO19390.1"/>
    <property type="molecule type" value="Genomic_DNA"/>
</dbReference>
<name>A7TE68_VANPO</name>
<reference evidence="9 10" key="1">
    <citation type="journal article" date="2007" name="Proc. Natl. Acad. Sci. U.S.A.">
        <title>Independent sorting-out of thousands of duplicated gene pairs in two yeast species descended from a whole-genome duplication.</title>
        <authorList>
            <person name="Scannell D.R."/>
            <person name="Frank A.C."/>
            <person name="Conant G.C."/>
            <person name="Byrne K.P."/>
            <person name="Woolfit M."/>
            <person name="Wolfe K.H."/>
        </authorList>
    </citation>
    <scope>NUCLEOTIDE SEQUENCE [LARGE SCALE GENOMIC DNA]</scope>
    <source>
        <strain evidence="10">ATCC 22028 / DSM 70294 / BCRC 21397 / CBS 2163 / NBRC 10782 / NRRL Y-8283 / UCD 57-17</strain>
    </source>
</reference>
<evidence type="ECO:0000256" key="3">
    <source>
        <dbReference type="ARBA" id="ARBA00022603"/>
    </source>
</evidence>
<dbReference type="HOGENOM" id="CLU_009422_2_0_1"/>
<dbReference type="FunCoup" id="A7TE68">
    <property type="interactions" value="33"/>
</dbReference>
<dbReference type="HAMAP" id="MF_01547">
    <property type="entry name" value="RNA_methyltr_E"/>
    <property type="match status" value="1"/>
</dbReference>
<dbReference type="InterPro" id="IPR029063">
    <property type="entry name" value="SAM-dependent_MTases_sf"/>
</dbReference>
<keyword evidence="10" id="KW-1185">Reference proteome</keyword>
<dbReference type="OMA" id="WSQVAVN"/>
<dbReference type="InParanoid" id="A7TE68"/>
<evidence type="ECO:0000256" key="5">
    <source>
        <dbReference type="ARBA" id="ARBA00022691"/>
    </source>
</evidence>
<dbReference type="OrthoDB" id="20105at2759"/>
<dbReference type="GO" id="GO:0005739">
    <property type="term" value="C:mitochondrion"/>
    <property type="evidence" value="ECO:0007669"/>
    <property type="project" value="EnsemblFungi"/>
</dbReference>
<dbReference type="GO" id="GO:0008650">
    <property type="term" value="F:rRNA (uridine-2'-O-)-methyltransferase activity"/>
    <property type="evidence" value="ECO:0007669"/>
    <property type="project" value="EnsemblFungi"/>
</dbReference>
<feature type="domain" description="Ribosomal RNA methyltransferase FtsJ" evidence="8">
    <location>
        <begin position="57"/>
        <end position="305"/>
    </location>
</feature>
<dbReference type="STRING" id="436907.A7TE68"/>
<evidence type="ECO:0000313" key="9">
    <source>
        <dbReference type="EMBL" id="EDO19390.1"/>
    </source>
</evidence>
<dbReference type="KEGG" id="vpo:Kpol_1002p37"/>
<evidence type="ECO:0000256" key="4">
    <source>
        <dbReference type="ARBA" id="ARBA00022679"/>
    </source>
</evidence>
<dbReference type="RefSeq" id="XP_001647248.1">
    <property type="nucleotide sequence ID" value="XM_001647198.1"/>
</dbReference>
<dbReference type="Proteomes" id="UP000000267">
    <property type="component" value="Unassembled WGS sequence"/>
</dbReference>
<dbReference type="PIRSF" id="PIRSF005461">
    <property type="entry name" value="23S_rRNA_mtase"/>
    <property type="match status" value="1"/>
</dbReference>
<evidence type="ECO:0000256" key="6">
    <source>
        <dbReference type="ARBA" id="ARBA00041184"/>
    </source>
</evidence>
<evidence type="ECO:0000256" key="1">
    <source>
        <dbReference type="ARBA" id="ARBA00009258"/>
    </source>
</evidence>
<gene>
    <name evidence="9" type="ORF">Kpol_1002p37</name>
</gene>
<accession>A7TE68</accession>
<feature type="active site" description="Proton acceptor" evidence="7">
    <location>
        <position position="262"/>
    </location>
</feature>
<dbReference type="InterPro" id="IPR050082">
    <property type="entry name" value="RNA_methyltr_RlmE"/>
</dbReference>
<organism evidence="10">
    <name type="scientific">Vanderwaltozyma polyspora (strain ATCC 22028 / DSM 70294 / BCRC 21397 / CBS 2163 / NBRC 10782 / NRRL Y-8283 / UCD 57-17)</name>
    <name type="common">Kluyveromyces polysporus</name>
    <dbReference type="NCBI Taxonomy" id="436907"/>
    <lineage>
        <taxon>Eukaryota</taxon>
        <taxon>Fungi</taxon>
        <taxon>Dikarya</taxon>
        <taxon>Ascomycota</taxon>
        <taxon>Saccharomycotina</taxon>
        <taxon>Saccharomycetes</taxon>
        <taxon>Saccharomycetales</taxon>
        <taxon>Saccharomycetaceae</taxon>
        <taxon>Vanderwaltozyma</taxon>
    </lineage>
</organism>
<dbReference type="GeneID" id="5547740"/>
<dbReference type="PhylomeDB" id="A7TE68"/>
<evidence type="ECO:0000259" key="8">
    <source>
        <dbReference type="Pfam" id="PF01728"/>
    </source>
</evidence>
<dbReference type="AlphaFoldDB" id="A7TE68"/>
<keyword evidence="3" id="KW-0489">Methyltransferase</keyword>
<dbReference type="SUPFAM" id="SSF53335">
    <property type="entry name" value="S-adenosyl-L-methionine-dependent methyltransferases"/>
    <property type="match status" value="1"/>
</dbReference>
<dbReference type="PANTHER" id="PTHR10920:SF18">
    <property type="entry name" value="RRNA METHYLTRANSFERASE 2, MITOCHONDRIAL"/>
    <property type="match status" value="1"/>
</dbReference>
<keyword evidence="2" id="KW-0698">rRNA processing</keyword>
<dbReference type="PANTHER" id="PTHR10920">
    <property type="entry name" value="RIBOSOMAL RNA METHYLTRANSFERASE"/>
    <property type="match status" value="1"/>
</dbReference>
<keyword evidence="4" id="KW-0808">Transferase</keyword>
<sequence length="317" mass="37041">MQAWLYKSLNSKFCRIPVNKNWFRLIQLRYNSNSKSRWLQRQWSDPYTQEAKDQNLRSRAAFKLIEINNRFKLFDKHKKLNVLDLGFAPGAWSQVIRKSTSDDSLILGVDILPCDPPTGVSSIQANILSKRTHDLIRLFFNESFQLNREDNLHKDYGYFQDYLENELDSNFKEDSQTLMTDNDKPVNFSISKYPIDIVVSDMYVPWQVFNTHQNNITNIPNYRMANTSGLAVKDHAQSIDLCDAALVTAIDLVKPKGSFVCKLYSGKEENLFEKRLKKVFHKAYRFKPKSSRSESKEFYFIGLNKRETVDKLDVFTT</sequence>
<proteinExistence type="inferred from homology"/>
<comment type="similarity">
    <text evidence="1">Belongs to the class I-like SAM-binding methyltransferase superfamily. RNA methyltransferase RlmE family.</text>
</comment>
<dbReference type="InterPro" id="IPR015507">
    <property type="entry name" value="rRNA-MeTfrase_E"/>
</dbReference>
<evidence type="ECO:0000313" key="10">
    <source>
        <dbReference type="Proteomes" id="UP000000267"/>
    </source>
</evidence>
<dbReference type="Gene3D" id="3.40.50.150">
    <property type="entry name" value="Vaccinia Virus protein VP39"/>
    <property type="match status" value="1"/>
</dbReference>
<dbReference type="eggNOG" id="KOG4589">
    <property type="taxonomic scope" value="Eukaryota"/>
</dbReference>
<dbReference type="Pfam" id="PF01728">
    <property type="entry name" value="FtsJ"/>
    <property type="match status" value="1"/>
</dbReference>
<protein>
    <recommendedName>
        <fullName evidence="6">rRNA methyltransferase 2, mitochondrial</fullName>
    </recommendedName>
</protein>
<evidence type="ECO:0000256" key="7">
    <source>
        <dbReference type="PIRSR" id="PIRSR005461-1"/>
    </source>
</evidence>
<dbReference type="InterPro" id="IPR002877">
    <property type="entry name" value="RNA_MeTrfase_FtsJ_dom"/>
</dbReference>
<keyword evidence="5 7" id="KW-0949">S-adenosyl-L-methionine</keyword>
<evidence type="ECO:0000256" key="2">
    <source>
        <dbReference type="ARBA" id="ARBA00022552"/>
    </source>
</evidence>